<dbReference type="CDD" id="cd03257">
    <property type="entry name" value="ABC_NikE_OppD_transporters"/>
    <property type="match status" value="2"/>
</dbReference>
<keyword evidence="3" id="KW-0547">Nucleotide-binding</keyword>
<dbReference type="EMBL" id="CAADFU010000026">
    <property type="protein sequence ID" value="VFK43476.1"/>
    <property type="molecule type" value="Genomic_DNA"/>
</dbReference>
<accession>A0A450YA73</accession>
<dbReference type="GO" id="GO:0016887">
    <property type="term" value="F:ATP hydrolysis activity"/>
    <property type="evidence" value="ECO:0007669"/>
    <property type="project" value="InterPro"/>
</dbReference>
<dbReference type="GO" id="GO:0015833">
    <property type="term" value="P:peptide transport"/>
    <property type="evidence" value="ECO:0007669"/>
    <property type="project" value="InterPro"/>
</dbReference>
<dbReference type="AlphaFoldDB" id="A0A450YA73"/>
<dbReference type="NCBIfam" id="NF007739">
    <property type="entry name" value="PRK10419.1"/>
    <property type="match status" value="2"/>
</dbReference>
<dbReference type="PROSITE" id="PS50893">
    <property type="entry name" value="ABC_TRANSPORTER_2"/>
    <property type="match status" value="2"/>
</dbReference>
<dbReference type="InterPro" id="IPR003593">
    <property type="entry name" value="AAA+_ATPase"/>
</dbReference>
<dbReference type="Pfam" id="PF00005">
    <property type="entry name" value="ABC_tran"/>
    <property type="match status" value="2"/>
</dbReference>
<dbReference type="Gene3D" id="3.40.50.300">
    <property type="entry name" value="P-loop containing nucleotide triphosphate hydrolases"/>
    <property type="match status" value="2"/>
</dbReference>
<evidence type="ECO:0000313" key="7">
    <source>
        <dbReference type="EMBL" id="VFK43476.1"/>
    </source>
</evidence>
<sequence length="552" mass="60917">MITSIFRQKQYSDPMSQQLSEPLLKVTDLGVRFNQSGADVVAVERASLRINPGEAVALVGESGSGKSVTALSILQLLPYPLATHPPGSSIRFRGQELIGASKAGLRAVRGNRISMIFQEPLTSLNPLHTVEKQIGEVMIAHKGLGRGSARKETIALLEQVGIPDPARRLSAYPHQLSGGQRQRVMIAMALANRPDLLIADEATTALDVTIQAQILALLAGLQKRFGMALLFITHNLGIVRAIAERVYVMNQGRIVESGLVREVFSRPSHPYTQDLLAAEPKGEPVTPQTNAATLVETKDLRVWFPIKKGILRRTIGHIKAVDDITLRVREGQTVGVVGESGSGKTTLGLALLRLEASSGAIRYAGRDIQGIRQRALRPLRREMQIVFQDPFSSLSPRMLVGKIIEEGLSVHRIGRDSGEREALIIKALEEVRLDPQSRYRYPHEFSGGQRQRIAIARAIVLKPRFLILDEPTSALDMSVQAQIIDLLRELQARHRLAYLFISHDLKVVRALSDEVLVMKEGRIIEQGRAEDIFHAPRQPYTRELMAAAFDAS</sequence>
<reference evidence="6" key="1">
    <citation type="submission" date="2019-02" db="EMBL/GenBank/DDBJ databases">
        <authorList>
            <person name="Gruber-Vodicka R. H."/>
            <person name="Seah K. B. B."/>
        </authorList>
    </citation>
    <scope>NUCLEOTIDE SEQUENCE</scope>
    <source>
        <strain evidence="8">BECK_S127</strain>
        <strain evidence="7">BECK_S1320</strain>
        <strain evidence="6">BECK_S1321</strain>
    </source>
</reference>
<keyword evidence="2" id="KW-0813">Transport</keyword>
<evidence type="ECO:0000256" key="4">
    <source>
        <dbReference type="ARBA" id="ARBA00022840"/>
    </source>
</evidence>
<dbReference type="GO" id="GO:0005524">
    <property type="term" value="F:ATP binding"/>
    <property type="evidence" value="ECO:0007669"/>
    <property type="project" value="UniProtKB-KW"/>
</dbReference>
<dbReference type="GO" id="GO:0055085">
    <property type="term" value="P:transmembrane transport"/>
    <property type="evidence" value="ECO:0007669"/>
    <property type="project" value="UniProtKB-ARBA"/>
</dbReference>
<evidence type="ECO:0000259" key="5">
    <source>
        <dbReference type="PROSITE" id="PS50893"/>
    </source>
</evidence>
<proteinExistence type="inferred from homology"/>
<dbReference type="NCBIfam" id="NF008453">
    <property type="entry name" value="PRK11308.1"/>
    <property type="match status" value="2"/>
</dbReference>
<dbReference type="PANTHER" id="PTHR43776">
    <property type="entry name" value="TRANSPORT ATP-BINDING PROTEIN"/>
    <property type="match status" value="1"/>
</dbReference>
<feature type="domain" description="ABC transporter" evidence="5">
    <location>
        <begin position="24"/>
        <end position="276"/>
    </location>
</feature>
<evidence type="ECO:0000256" key="1">
    <source>
        <dbReference type="ARBA" id="ARBA00005417"/>
    </source>
</evidence>
<evidence type="ECO:0000313" key="8">
    <source>
        <dbReference type="EMBL" id="VFK80640.1"/>
    </source>
</evidence>
<dbReference type="InterPro" id="IPR013563">
    <property type="entry name" value="Oligopep_ABC_C"/>
</dbReference>
<evidence type="ECO:0000313" key="6">
    <source>
        <dbReference type="EMBL" id="VFK38442.1"/>
    </source>
</evidence>
<protein>
    <submittedName>
        <fullName evidence="6">Microcin C transport system ATP-binding protein</fullName>
    </submittedName>
</protein>
<comment type="similarity">
    <text evidence="1">Belongs to the ABC transporter superfamily.</text>
</comment>
<evidence type="ECO:0000256" key="2">
    <source>
        <dbReference type="ARBA" id="ARBA00022448"/>
    </source>
</evidence>
<dbReference type="InterPro" id="IPR027417">
    <property type="entry name" value="P-loop_NTPase"/>
</dbReference>
<feature type="domain" description="ABC transporter" evidence="5">
    <location>
        <begin position="295"/>
        <end position="545"/>
    </location>
</feature>
<dbReference type="InterPro" id="IPR003439">
    <property type="entry name" value="ABC_transporter-like_ATP-bd"/>
</dbReference>
<dbReference type="Pfam" id="PF08352">
    <property type="entry name" value="oligo_HPY"/>
    <property type="match status" value="2"/>
</dbReference>
<name>A0A450YA73_9GAMM</name>
<evidence type="ECO:0000256" key="3">
    <source>
        <dbReference type="ARBA" id="ARBA00022741"/>
    </source>
</evidence>
<dbReference type="PANTHER" id="PTHR43776:SF7">
    <property type="entry name" value="D,D-DIPEPTIDE TRANSPORT ATP-BINDING PROTEIN DDPF-RELATED"/>
    <property type="match status" value="1"/>
</dbReference>
<organism evidence="6">
    <name type="scientific">Candidatus Kentrum sp. SD</name>
    <dbReference type="NCBI Taxonomy" id="2126332"/>
    <lineage>
        <taxon>Bacteria</taxon>
        <taxon>Pseudomonadati</taxon>
        <taxon>Pseudomonadota</taxon>
        <taxon>Gammaproteobacteria</taxon>
        <taxon>Candidatus Kentrum</taxon>
    </lineage>
</organism>
<dbReference type="InterPro" id="IPR017871">
    <property type="entry name" value="ABC_transporter-like_CS"/>
</dbReference>
<dbReference type="EMBL" id="CAADHB010000135">
    <property type="protein sequence ID" value="VFK80640.1"/>
    <property type="molecule type" value="Genomic_DNA"/>
</dbReference>
<dbReference type="SUPFAM" id="SSF52540">
    <property type="entry name" value="P-loop containing nucleoside triphosphate hydrolases"/>
    <property type="match status" value="2"/>
</dbReference>
<dbReference type="InterPro" id="IPR050319">
    <property type="entry name" value="ABC_transp_ATP-bind"/>
</dbReference>
<dbReference type="PROSITE" id="PS00211">
    <property type="entry name" value="ABC_TRANSPORTER_1"/>
    <property type="match status" value="2"/>
</dbReference>
<gene>
    <name evidence="8" type="ORF">BECKSD772D_GA0070982_11358</name>
    <name evidence="7" type="ORF">BECKSD772E_GA0070983_10268</name>
    <name evidence="6" type="ORF">BECKSD772F_GA0070984_102428</name>
</gene>
<dbReference type="SMART" id="SM00382">
    <property type="entry name" value="AAA"/>
    <property type="match status" value="2"/>
</dbReference>
<dbReference type="EMBL" id="CAADFR010000024">
    <property type="protein sequence ID" value="VFK38442.1"/>
    <property type="molecule type" value="Genomic_DNA"/>
</dbReference>
<dbReference type="FunFam" id="3.40.50.300:FF:000016">
    <property type="entry name" value="Oligopeptide ABC transporter ATP-binding component"/>
    <property type="match status" value="2"/>
</dbReference>
<keyword evidence="4 6" id="KW-0067">ATP-binding</keyword>